<dbReference type="Proteomes" id="UP000649151">
    <property type="component" value="Unassembled WGS sequence"/>
</dbReference>
<reference evidence="2 3" key="1">
    <citation type="submission" date="2020-08" db="EMBL/GenBank/DDBJ databases">
        <title>Genome public.</title>
        <authorList>
            <person name="Liu C."/>
            <person name="Sun Q."/>
        </authorList>
    </citation>
    <scope>NUCLEOTIDE SEQUENCE [LARGE SCALE GENOMIC DNA]</scope>
    <source>
        <strain evidence="2 3">NSJ-27</strain>
    </source>
</reference>
<feature type="transmembrane region" description="Helical" evidence="1">
    <location>
        <begin position="31"/>
        <end position="49"/>
    </location>
</feature>
<gene>
    <name evidence="2" type="ORF">H8Z77_05315</name>
</gene>
<keyword evidence="1" id="KW-1133">Transmembrane helix</keyword>
<evidence type="ECO:0000256" key="1">
    <source>
        <dbReference type="SAM" id="Phobius"/>
    </source>
</evidence>
<evidence type="ECO:0000313" key="2">
    <source>
        <dbReference type="EMBL" id="MBC5787444.1"/>
    </source>
</evidence>
<feature type="transmembrane region" description="Helical" evidence="1">
    <location>
        <begin position="91"/>
        <end position="111"/>
    </location>
</feature>
<evidence type="ECO:0000313" key="3">
    <source>
        <dbReference type="Proteomes" id="UP000649151"/>
    </source>
</evidence>
<keyword evidence="3" id="KW-1185">Reference proteome</keyword>
<keyword evidence="1" id="KW-0472">Membrane</keyword>
<feature type="transmembrane region" description="Helical" evidence="1">
    <location>
        <begin position="7"/>
        <end position="25"/>
    </location>
</feature>
<sequence>MLKKCSFPLFSFFIGIVVGLATVFGQKYLPGALNSLANSGSVWVVPAFYIAKSYKQKWKSIISSMIYLLICVTTYYGYYSISWKIGFTIGFHQAIWLCCAVIFGFIFGLGGNISQYGKGTIKYLCKVMLPATFLSESLMLISHFQQYSHMLDVIFMWFFIGISLYFINCKKEWYSKHYLLALLIMLSLGFLGYQLIYYSDVFA</sequence>
<dbReference type="InterPro" id="IPR045393">
    <property type="entry name" value="DUF6518"/>
</dbReference>
<accession>A0ABR7IQM7</accession>
<keyword evidence="1" id="KW-0812">Transmembrane</keyword>
<name>A0ABR7IQM7_9CLOT</name>
<proteinExistence type="predicted"/>
<dbReference type="Pfam" id="PF20128">
    <property type="entry name" value="DUF6518"/>
    <property type="match status" value="1"/>
</dbReference>
<dbReference type="RefSeq" id="WP_186996391.1">
    <property type="nucleotide sequence ID" value="NZ_JACOQK010000001.1"/>
</dbReference>
<comment type="caution">
    <text evidence="2">The sequence shown here is derived from an EMBL/GenBank/DDBJ whole genome shotgun (WGS) entry which is preliminary data.</text>
</comment>
<feature type="transmembrane region" description="Helical" evidence="1">
    <location>
        <begin position="147"/>
        <end position="167"/>
    </location>
</feature>
<protein>
    <submittedName>
        <fullName evidence="2">Uncharacterized protein</fullName>
    </submittedName>
</protein>
<organism evidence="2 3">
    <name type="scientific">Clostridium facile</name>
    <dbReference type="NCBI Taxonomy" id="2763035"/>
    <lineage>
        <taxon>Bacteria</taxon>
        <taxon>Bacillati</taxon>
        <taxon>Bacillota</taxon>
        <taxon>Clostridia</taxon>
        <taxon>Eubacteriales</taxon>
        <taxon>Clostridiaceae</taxon>
        <taxon>Clostridium</taxon>
    </lineage>
</organism>
<feature type="transmembrane region" description="Helical" evidence="1">
    <location>
        <begin position="179"/>
        <end position="198"/>
    </location>
</feature>
<dbReference type="EMBL" id="JACOQK010000001">
    <property type="protein sequence ID" value="MBC5787444.1"/>
    <property type="molecule type" value="Genomic_DNA"/>
</dbReference>
<feature type="transmembrane region" description="Helical" evidence="1">
    <location>
        <begin position="61"/>
        <end position="79"/>
    </location>
</feature>
<feature type="transmembrane region" description="Helical" evidence="1">
    <location>
        <begin position="123"/>
        <end position="141"/>
    </location>
</feature>